<dbReference type="Proteomes" id="UP000243686">
    <property type="component" value="Unassembled WGS sequence"/>
</dbReference>
<evidence type="ECO:0000256" key="4">
    <source>
        <dbReference type="ARBA" id="ARBA00022701"/>
    </source>
</evidence>
<keyword evidence="3" id="KW-0963">Cytoplasm</keyword>
<dbReference type="InterPro" id="IPR043936">
    <property type="entry name" value="HOOK_N"/>
</dbReference>
<dbReference type="SUPFAM" id="SSF116907">
    <property type="entry name" value="Hook domain"/>
    <property type="match status" value="1"/>
</dbReference>
<accession>A0A1S8WU00</accession>
<dbReference type="InterPro" id="IPR036872">
    <property type="entry name" value="CH_dom_sf"/>
</dbReference>
<dbReference type="Pfam" id="PF19047">
    <property type="entry name" value="HOOK_N"/>
    <property type="match status" value="1"/>
</dbReference>
<protein>
    <recommendedName>
        <fullName evidence="7">HOOK N-terminal domain-containing protein</fullName>
    </recommendedName>
</protein>
<dbReference type="GO" id="GO:0005737">
    <property type="term" value="C:cytoplasm"/>
    <property type="evidence" value="ECO:0007669"/>
    <property type="project" value="TreeGrafter"/>
</dbReference>
<keyword evidence="9" id="KW-1185">Reference proteome</keyword>
<dbReference type="GO" id="GO:0005874">
    <property type="term" value="C:microtubule"/>
    <property type="evidence" value="ECO:0007669"/>
    <property type="project" value="UniProtKB-KW"/>
</dbReference>
<dbReference type="EMBL" id="KV895004">
    <property type="protein sequence ID" value="OON17703.1"/>
    <property type="molecule type" value="Genomic_DNA"/>
</dbReference>
<dbReference type="Gene3D" id="1.10.418.10">
    <property type="entry name" value="Calponin-like domain"/>
    <property type="match status" value="1"/>
</dbReference>
<dbReference type="GO" id="GO:0030705">
    <property type="term" value="P:cytoskeleton-dependent intracellular transport"/>
    <property type="evidence" value="ECO:0007669"/>
    <property type="project" value="InterPro"/>
</dbReference>
<comment type="subcellular location">
    <subcellularLocation>
        <location evidence="1">Cytoplasm</location>
        <location evidence="1">Cytoskeleton</location>
    </subcellularLocation>
</comment>
<dbReference type="GO" id="GO:0051959">
    <property type="term" value="F:dynein light intermediate chain binding"/>
    <property type="evidence" value="ECO:0007669"/>
    <property type="project" value="TreeGrafter"/>
</dbReference>
<dbReference type="GO" id="GO:0005813">
    <property type="term" value="C:centrosome"/>
    <property type="evidence" value="ECO:0007669"/>
    <property type="project" value="TreeGrafter"/>
</dbReference>
<reference evidence="8 9" key="1">
    <citation type="submission" date="2015-03" db="EMBL/GenBank/DDBJ databases">
        <title>Draft genome of the nematode, Opisthorchis viverrini.</title>
        <authorList>
            <person name="Mitreva M."/>
        </authorList>
    </citation>
    <scope>NUCLEOTIDE SEQUENCE [LARGE SCALE GENOMIC DNA]</scope>
    <source>
        <strain evidence="8">Khon Kaen</strain>
    </source>
</reference>
<dbReference type="PANTHER" id="PTHR18947:SF39">
    <property type="entry name" value="PROTEIN HOOK"/>
    <property type="match status" value="1"/>
</dbReference>
<name>A0A1S8WU00_OPIVI</name>
<evidence type="ECO:0000256" key="3">
    <source>
        <dbReference type="ARBA" id="ARBA00022490"/>
    </source>
</evidence>
<proteinExistence type="inferred from homology"/>
<organism evidence="8 9">
    <name type="scientific">Opisthorchis viverrini</name>
    <name type="common">Southeast Asian liver fluke</name>
    <dbReference type="NCBI Taxonomy" id="6198"/>
    <lineage>
        <taxon>Eukaryota</taxon>
        <taxon>Metazoa</taxon>
        <taxon>Spiralia</taxon>
        <taxon>Lophotrochozoa</taxon>
        <taxon>Platyhelminthes</taxon>
        <taxon>Trematoda</taxon>
        <taxon>Digenea</taxon>
        <taxon>Opisthorchiida</taxon>
        <taxon>Opisthorchiata</taxon>
        <taxon>Opisthorchiidae</taxon>
        <taxon>Opisthorchis</taxon>
    </lineage>
</organism>
<evidence type="ECO:0000313" key="8">
    <source>
        <dbReference type="EMBL" id="OON17703.1"/>
    </source>
</evidence>
<keyword evidence="5" id="KW-0175">Coiled coil</keyword>
<dbReference type="GO" id="GO:0031122">
    <property type="term" value="P:cytoplasmic microtubule organization"/>
    <property type="evidence" value="ECO:0007669"/>
    <property type="project" value="TreeGrafter"/>
</dbReference>
<evidence type="ECO:0000256" key="6">
    <source>
        <dbReference type="ARBA" id="ARBA00023212"/>
    </source>
</evidence>
<sequence length="170" mass="19732">MLDGLTSGLYRRQLQINLGNLTCSYPCFFIFNGLLDCCLIAELLSIQRIPFVFATSFLLAEYNAEDEAFRLLQLVLGCAVNCENKSTYIEAIMHLEESVQHVLMEAIQQHCKEEENFLLKRQGDFQWDLKDLARGTSHNYQTLGILFIHEAYIDYQCQFVKQNYKQLVQT</sequence>
<evidence type="ECO:0000256" key="2">
    <source>
        <dbReference type="ARBA" id="ARBA00006946"/>
    </source>
</evidence>
<evidence type="ECO:0000256" key="1">
    <source>
        <dbReference type="ARBA" id="ARBA00004245"/>
    </source>
</evidence>
<dbReference type="GO" id="GO:0008017">
    <property type="term" value="F:microtubule binding"/>
    <property type="evidence" value="ECO:0007669"/>
    <property type="project" value="TreeGrafter"/>
</dbReference>
<dbReference type="PANTHER" id="PTHR18947">
    <property type="entry name" value="HOOK PROTEINS"/>
    <property type="match status" value="1"/>
</dbReference>
<comment type="similarity">
    <text evidence="2">Belongs to the hook family.</text>
</comment>
<feature type="domain" description="HOOK N-terminal" evidence="7">
    <location>
        <begin position="57"/>
        <end position="109"/>
    </location>
</feature>
<gene>
    <name evidence="8" type="ORF">X801_06456</name>
</gene>
<dbReference type="AlphaFoldDB" id="A0A1S8WU00"/>
<keyword evidence="6" id="KW-0206">Cytoskeleton</keyword>
<evidence type="ECO:0000259" key="7">
    <source>
        <dbReference type="Pfam" id="PF19047"/>
    </source>
</evidence>
<evidence type="ECO:0000313" key="9">
    <source>
        <dbReference type="Proteomes" id="UP000243686"/>
    </source>
</evidence>
<keyword evidence="4" id="KW-0493">Microtubule</keyword>
<evidence type="ECO:0000256" key="5">
    <source>
        <dbReference type="ARBA" id="ARBA00023054"/>
    </source>
</evidence>